<dbReference type="AlphaFoldDB" id="A0ABD3T2Y7"/>
<evidence type="ECO:0000256" key="1">
    <source>
        <dbReference type="ARBA" id="ARBA00022723"/>
    </source>
</evidence>
<dbReference type="Gene3D" id="1.25.40.20">
    <property type="entry name" value="Ankyrin repeat-containing domain"/>
    <property type="match status" value="1"/>
</dbReference>
<feature type="domain" description="BRCT" evidence="10">
    <location>
        <begin position="561"/>
        <end position="645"/>
    </location>
</feature>
<accession>A0ABD3T2Y7</accession>
<evidence type="ECO:0000256" key="5">
    <source>
        <dbReference type="ARBA" id="ARBA00023043"/>
    </source>
</evidence>
<evidence type="ECO:0000256" key="6">
    <source>
        <dbReference type="PROSITE-ProRule" id="PRU00023"/>
    </source>
</evidence>
<keyword evidence="5 6" id="KW-0040">ANK repeat</keyword>
<feature type="repeat" description="ANK" evidence="6">
    <location>
        <begin position="485"/>
        <end position="517"/>
    </location>
</feature>
<keyword evidence="2" id="KW-0677">Repeat</keyword>
<feature type="repeat" description="ANK" evidence="6">
    <location>
        <begin position="419"/>
        <end position="451"/>
    </location>
</feature>
<feature type="domain" description="RING-type" evidence="9">
    <location>
        <begin position="23"/>
        <end position="60"/>
    </location>
</feature>
<evidence type="ECO:0000256" key="2">
    <source>
        <dbReference type="ARBA" id="ARBA00022737"/>
    </source>
</evidence>
<dbReference type="InterPro" id="IPR001357">
    <property type="entry name" value="BRCT_dom"/>
</dbReference>
<evidence type="ECO:0000259" key="9">
    <source>
        <dbReference type="PROSITE" id="PS50089"/>
    </source>
</evidence>
<evidence type="ECO:0000256" key="8">
    <source>
        <dbReference type="SAM" id="MobiDB-lite"/>
    </source>
</evidence>
<reference evidence="11 12" key="1">
    <citation type="submission" date="2024-11" db="EMBL/GenBank/DDBJ databases">
        <title>Chromosome-level genome assembly of the freshwater bivalve Anodonta woodiana.</title>
        <authorList>
            <person name="Chen X."/>
        </authorList>
    </citation>
    <scope>NUCLEOTIDE SEQUENCE [LARGE SCALE GENOMIC DNA]</scope>
    <source>
        <strain evidence="11">MN2024</strain>
        <tissue evidence="11">Gills</tissue>
    </source>
</reference>
<feature type="compositionally biased region" description="Low complexity" evidence="8">
    <location>
        <begin position="388"/>
        <end position="407"/>
    </location>
</feature>
<sequence>MAIAFDYTNVLEALSRLEQQLKCSICDHVAQSPCTLGTCEHVFCNVCVEKYIGACCPVCNLPGHAKDAEVDRQLFNLVTLCKRMRAILNSGQTGPKSEDKTKGNGSGSCEANETVEQTHRTPSKKNKIFSYSKQVDDSLPKCNKTVFQIEELKNSISEIREAASSVLNSGIDLEPVSQNNDGNSGSKLAQKNKKRKSRLKSEGNTEKEYSSLRTGDVQTRKTQTEDQESNIGQRSRLTPRSKSASSLPEDQRTMTQFYDYLDEGNLLVHLPMDEDQSEEVFNKANQCKTMDTNGKQTSTDKRADKKRNTSRDQGSSKSNTRLRRPAVKHRSIKSEILESNTSLSKEKAKKSKSGKSADIVETEAITRKSTPNKKSKSDHTSPAMQIMSRSQTTPRSRSNPSSSATSPIIAGSLEKKNSKGETLLHIAAIKNDVQRVSELLQEGANPNTRDNAGWTPLHEACNHGYIEVARLLLDNGALINVPGMDNESPLHDAVTNSRLDCVRLLVSRGASLTVRTLQGFTPMDLARTAEMREALKAELDTSVTSVCQETIDSLEYQLPCFMGTSLSREQRITMQKCAVILQAKVAEEFTPEVTHLVIGCNQNGTCPRTIKYLHGVLTGKWIVSFDWINTCIEYKARVCEEAFEVPGTSISPDSGAAHKGRMNRKQQLPGLFDGCQFYFHGTFEYPTPEKEELVELVKNGGGRVLMREPKPGHYCDEDLTVPYHAPPHGNLKECCFYIVHDTSLKFPPIRTLRLCSVPASWIMNCIDKFMLLDPPDEN</sequence>
<dbReference type="InterPro" id="IPR039503">
    <property type="entry name" value="BARD1_Znf-RING"/>
</dbReference>
<dbReference type="SUPFAM" id="SSF48403">
    <property type="entry name" value="Ankyrin repeat"/>
    <property type="match status" value="1"/>
</dbReference>
<dbReference type="CDD" id="cd17720">
    <property type="entry name" value="BRCT_Bard1_rpt2"/>
    <property type="match status" value="1"/>
</dbReference>
<dbReference type="PANTHER" id="PTHR24171">
    <property type="entry name" value="ANKYRIN REPEAT DOMAIN-CONTAINING PROTEIN 39-RELATED"/>
    <property type="match status" value="1"/>
</dbReference>
<dbReference type="Pfam" id="PF12796">
    <property type="entry name" value="Ank_2"/>
    <property type="match status" value="1"/>
</dbReference>
<dbReference type="SMART" id="SM00248">
    <property type="entry name" value="ANK"/>
    <property type="match status" value="3"/>
</dbReference>
<feature type="region of interest" description="Disordered" evidence="8">
    <location>
        <begin position="284"/>
        <end position="414"/>
    </location>
</feature>
<dbReference type="Pfam" id="PF00533">
    <property type="entry name" value="BRCT"/>
    <property type="match status" value="1"/>
</dbReference>
<dbReference type="PROSITE" id="PS00518">
    <property type="entry name" value="ZF_RING_1"/>
    <property type="match status" value="1"/>
</dbReference>
<dbReference type="InterPro" id="IPR001841">
    <property type="entry name" value="Znf_RING"/>
</dbReference>
<evidence type="ECO:0000259" key="10">
    <source>
        <dbReference type="PROSITE" id="PS50172"/>
    </source>
</evidence>
<dbReference type="PROSITE" id="PS50088">
    <property type="entry name" value="ANK_REPEAT"/>
    <property type="match status" value="3"/>
</dbReference>
<dbReference type="SUPFAM" id="SSF57850">
    <property type="entry name" value="RING/U-box"/>
    <property type="match status" value="1"/>
</dbReference>
<feature type="compositionally biased region" description="Basic residues" evidence="8">
    <location>
        <begin position="320"/>
        <end position="331"/>
    </location>
</feature>
<organism evidence="11 12">
    <name type="scientific">Sinanodonta woodiana</name>
    <name type="common">Chinese pond mussel</name>
    <name type="synonym">Anodonta woodiana</name>
    <dbReference type="NCBI Taxonomy" id="1069815"/>
    <lineage>
        <taxon>Eukaryota</taxon>
        <taxon>Metazoa</taxon>
        <taxon>Spiralia</taxon>
        <taxon>Lophotrochozoa</taxon>
        <taxon>Mollusca</taxon>
        <taxon>Bivalvia</taxon>
        <taxon>Autobranchia</taxon>
        <taxon>Heteroconchia</taxon>
        <taxon>Palaeoheterodonta</taxon>
        <taxon>Unionida</taxon>
        <taxon>Unionoidea</taxon>
        <taxon>Unionidae</taxon>
        <taxon>Unioninae</taxon>
        <taxon>Sinanodonta</taxon>
    </lineage>
</organism>
<dbReference type="PROSITE" id="PS50172">
    <property type="entry name" value="BRCT"/>
    <property type="match status" value="2"/>
</dbReference>
<feature type="compositionally biased region" description="Basic and acidic residues" evidence="8">
    <location>
        <begin position="298"/>
        <end position="310"/>
    </location>
</feature>
<evidence type="ECO:0000313" key="12">
    <source>
        <dbReference type="Proteomes" id="UP001634394"/>
    </source>
</evidence>
<feature type="region of interest" description="Disordered" evidence="8">
    <location>
        <begin position="91"/>
        <end position="129"/>
    </location>
</feature>
<dbReference type="InterPro" id="IPR017907">
    <property type="entry name" value="Znf_RING_CS"/>
</dbReference>
<dbReference type="Proteomes" id="UP001634394">
    <property type="component" value="Unassembled WGS sequence"/>
</dbReference>
<dbReference type="GO" id="GO:0008270">
    <property type="term" value="F:zinc ion binding"/>
    <property type="evidence" value="ECO:0007669"/>
    <property type="project" value="UniProtKB-KW"/>
</dbReference>
<keyword evidence="3 7" id="KW-0863">Zinc-finger</keyword>
<evidence type="ECO:0000256" key="7">
    <source>
        <dbReference type="PROSITE-ProRule" id="PRU00175"/>
    </source>
</evidence>
<evidence type="ECO:0008006" key="13">
    <source>
        <dbReference type="Google" id="ProtNLM"/>
    </source>
</evidence>
<dbReference type="PROSITE" id="PS50089">
    <property type="entry name" value="ZF_RING_2"/>
    <property type="match status" value="1"/>
</dbReference>
<dbReference type="InterPro" id="IPR013083">
    <property type="entry name" value="Znf_RING/FYVE/PHD"/>
</dbReference>
<gene>
    <name evidence="11" type="ORF">ACJMK2_023019</name>
</gene>
<feature type="region of interest" description="Disordered" evidence="8">
    <location>
        <begin position="173"/>
        <end position="251"/>
    </location>
</feature>
<dbReference type="InterPro" id="IPR036770">
    <property type="entry name" value="Ankyrin_rpt-contain_sf"/>
</dbReference>
<evidence type="ECO:0000256" key="4">
    <source>
        <dbReference type="ARBA" id="ARBA00022833"/>
    </source>
</evidence>
<dbReference type="EMBL" id="JBJQND010000019">
    <property type="protein sequence ID" value="KAL3831245.1"/>
    <property type="molecule type" value="Genomic_DNA"/>
</dbReference>
<dbReference type="SUPFAM" id="SSF52113">
    <property type="entry name" value="BRCT domain"/>
    <property type="match status" value="2"/>
</dbReference>
<feature type="compositionally biased region" description="Polar residues" evidence="8">
    <location>
        <begin position="176"/>
        <end position="189"/>
    </location>
</feature>
<dbReference type="CDD" id="cd17734">
    <property type="entry name" value="BRCT_Bard1_rpt1"/>
    <property type="match status" value="1"/>
</dbReference>
<feature type="compositionally biased region" description="Polar residues" evidence="8">
    <location>
        <begin position="229"/>
        <end position="251"/>
    </location>
</feature>
<feature type="compositionally biased region" description="Polar residues" evidence="8">
    <location>
        <begin position="284"/>
        <end position="297"/>
    </location>
</feature>
<keyword evidence="12" id="KW-1185">Reference proteome</keyword>
<comment type="caution">
    <text evidence="11">The sequence shown here is derived from an EMBL/GenBank/DDBJ whole genome shotgun (WGS) entry which is preliminary data.</text>
</comment>
<dbReference type="SMART" id="SM00292">
    <property type="entry name" value="BRCT"/>
    <property type="match status" value="2"/>
</dbReference>
<dbReference type="InterPro" id="IPR002110">
    <property type="entry name" value="Ankyrin_rpt"/>
</dbReference>
<evidence type="ECO:0000313" key="11">
    <source>
        <dbReference type="EMBL" id="KAL3831245.1"/>
    </source>
</evidence>
<dbReference type="PANTHER" id="PTHR24171:SF8">
    <property type="entry name" value="BRCA1-ASSOCIATED RING DOMAIN PROTEIN 1"/>
    <property type="match status" value="1"/>
</dbReference>
<evidence type="ECO:0000256" key="3">
    <source>
        <dbReference type="ARBA" id="ARBA00022771"/>
    </source>
</evidence>
<feature type="compositionally biased region" description="Basic and acidic residues" evidence="8">
    <location>
        <begin position="199"/>
        <end position="210"/>
    </location>
</feature>
<dbReference type="Pfam" id="PF14835">
    <property type="entry name" value="zf-RING_6"/>
    <property type="match status" value="1"/>
</dbReference>
<feature type="repeat" description="ANK" evidence="6">
    <location>
        <begin position="452"/>
        <end position="484"/>
    </location>
</feature>
<dbReference type="InterPro" id="IPR036420">
    <property type="entry name" value="BRCT_dom_sf"/>
</dbReference>
<feature type="domain" description="BRCT" evidence="10">
    <location>
        <begin position="667"/>
        <end position="778"/>
    </location>
</feature>
<keyword evidence="1" id="KW-0479">Metal-binding</keyword>
<keyword evidence="4" id="KW-0862">Zinc</keyword>
<dbReference type="PROSITE" id="PS50297">
    <property type="entry name" value="ANK_REP_REGION"/>
    <property type="match status" value="3"/>
</dbReference>
<protein>
    <recommendedName>
        <fullName evidence="13">BRCA1-associated RING domain protein 1</fullName>
    </recommendedName>
</protein>
<dbReference type="PRINTS" id="PR01415">
    <property type="entry name" value="ANKYRIN"/>
</dbReference>
<dbReference type="Gene3D" id="3.40.50.10190">
    <property type="entry name" value="BRCT domain"/>
    <property type="match status" value="2"/>
</dbReference>
<dbReference type="Gene3D" id="3.30.40.10">
    <property type="entry name" value="Zinc/RING finger domain, C3HC4 (zinc finger)"/>
    <property type="match status" value="1"/>
</dbReference>
<name>A0ABD3T2Y7_SINWO</name>
<proteinExistence type="predicted"/>